<dbReference type="SMART" id="SM00634">
    <property type="entry name" value="BID_1"/>
    <property type="match status" value="1"/>
</dbReference>
<evidence type="ECO:0000313" key="4">
    <source>
        <dbReference type="EMBL" id="OGK45634.1"/>
    </source>
</evidence>
<accession>A0A1F7IQJ1</accession>
<dbReference type="EMBL" id="MGAI01000004">
    <property type="protein sequence ID" value="OGK45634.1"/>
    <property type="molecule type" value="Genomic_DNA"/>
</dbReference>
<comment type="caution">
    <text evidence="4">The sequence shown here is derived from an EMBL/GenBank/DDBJ whole genome shotgun (WGS) entry which is preliminary data.</text>
</comment>
<dbReference type="InterPro" id="IPR003344">
    <property type="entry name" value="Big_1_dom"/>
</dbReference>
<name>A0A1F7IQJ1_9BACT</name>
<dbReference type="AlphaFoldDB" id="A0A1F7IQJ1"/>
<dbReference type="Gene3D" id="2.60.40.10">
    <property type="entry name" value="Immunoglobulins"/>
    <property type="match status" value="1"/>
</dbReference>
<reference evidence="4 5" key="1">
    <citation type="journal article" date="2016" name="Nat. Commun.">
        <title>Thousands of microbial genomes shed light on interconnected biogeochemical processes in an aquifer system.</title>
        <authorList>
            <person name="Anantharaman K."/>
            <person name="Brown C.T."/>
            <person name="Hug L.A."/>
            <person name="Sharon I."/>
            <person name="Castelle C.J."/>
            <person name="Probst A.J."/>
            <person name="Thomas B.C."/>
            <person name="Singh A."/>
            <person name="Wilkins M.J."/>
            <person name="Karaoz U."/>
            <person name="Brodie E.L."/>
            <person name="Williams K.H."/>
            <person name="Hubbard S.S."/>
            <person name="Banfield J.F."/>
        </authorList>
    </citation>
    <scope>NUCLEOTIDE SEQUENCE [LARGE SCALE GENOMIC DNA]</scope>
</reference>
<keyword evidence="2" id="KW-0472">Membrane</keyword>
<feature type="transmembrane region" description="Helical" evidence="2">
    <location>
        <begin position="6"/>
        <end position="25"/>
    </location>
</feature>
<proteinExistence type="inferred from homology"/>
<protein>
    <recommendedName>
        <fullName evidence="3">Big-1 domain-containing protein</fullName>
    </recommendedName>
</protein>
<comment type="similarity">
    <text evidence="1">Belongs to the intimin/invasin family.</text>
</comment>
<dbReference type="InterPro" id="IPR013783">
    <property type="entry name" value="Ig-like_fold"/>
</dbReference>
<dbReference type="SUPFAM" id="SSF49373">
    <property type="entry name" value="Invasin/intimin cell-adhesion fragments"/>
    <property type="match status" value="1"/>
</dbReference>
<gene>
    <name evidence="4" type="ORF">A3B40_00375</name>
</gene>
<sequence>MDKKLVALIMLFFITFALFVGALIFKDPLISLTRAKEGYTPSPVRSMILAWPIRAVVADGISESVINVFVISQSNRPLADKVVTLTNSLGSLDKKIVKTDNNGKATFKISSNTPGVAEIEATVEPNIKIANKISINFE</sequence>
<organism evidence="4 5">
    <name type="scientific">Candidatus Roizmanbacteria bacterium RIFCSPLOWO2_01_FULL_37_16</name>
    <dbReference type="NCBI Taxonomy" id="1802058"/>
    <lineage>
        <taxon>Bacteria</taxon>
        <taxon>Candidatus Roizmaniibacteriota</taxon>
    </lineage>
</organism>
<evidence type="ECO:0000256" key="1">
    <source>
        <dbReference type="ARBA" id="ARBA00010116"/>
    </source>
</evidence>
<dbReference type="InterPro" id="IPR008964">
    <property type="entry name" value="Invasin/intimin_cell_adhesion"/>
</dbReference>
<keyword evidence="2" id="KW-0812">Transmembrane</keyword>
<evidence type="ECO:0000259" key="3">
    <source>
        <dbReference type="SMART" id="SM00634"/>
    </source>
</evidence>
<dbReference type="Proteomes" id="UP000178040">
    <property type="component" value="Unassembled WGS sequence"/>
</dbReference>
<evidence type="ECO:0000313" key="5">
    <source>
        <dbReference type="Proteomes" id="UP000178040"/>
    </source>
</evidence>
<dbReference type="Pfam" id="PF02369">
    <property type="entry name" value="Big_1"/>
    <property type="match status" value="1"/>
</dbReference>
<evidence type="ECO:0000256" key="2">
    <source>
        <dbReference type="SAM" id="Phobius"/>
    </source>
</evidence>
<keyword evidence="2" id="KW-1133">Transmembrane helix</keyword>
<feature type="domain" description="Big-1" evidence="3">
    <location>
        <begin position="45"/>
        <end position="133"/>
    </location>
</feature>